<name>A0ABQ8KXK0_9APHY</name>
<feature type="compositionally biased region" description="Basic and acidic residues" evidence="1">
    <location>
        <begin position="347"/>
        <end position="383"/>
    </location>
</feature>
<evidence type="ECO:0000313" key="3">
    <source>
        <dbReference type="Proteomes" id="UP000814176"/>
    </source>
</evidence>
<dbReference type="GeneID" id="71997177"/>
<dbReference type="PANTHER" id="PTHR15615">
    <property type="match status" value="1"/>
</dbReference>
<dbReference type="Proteomes" id="UP000814176">
    <property type="component" value="Unassembled WGS sequence"/>
</dbReference>
<dbReference type="InterPro" id="IPR013922">
    <property type="entry name" value="Cyclin_PHO80-like"/>
</dbReference>
<feature type="compositionally biased region" description="Basic residues" evidence="1">
    <location>
        <begin position="326"/>
        <end position="340"/>
    </location>
</feature>
<feature type="region of interest" description="Disordered" evidence="1">
    <location>
        <begin position="204"/>
        <end position="395"/>
    </location>
</feature>
<protein>
    <recommendedName>
        <fullName evidence="4">Cyclin N-terminal domain-containing protein</fullName>
    </recommendedName>
</protein>
<dbReference type="PANTHER" id="PTHR15615:SF27">
    <property type="entry name" value="PHO85 CYCLIN CLG1"/>
    <property type="match status" value="1"/>
</dbReference>
<sequence>MEHLSRTYPLDEPISPSSLLPPHLHHPHLVELQQIPVNWDIIDYCIEYIVAFLLPFRPDVPRHRLKTSFFAHVACNVVSRSETEIGTLLVALSFINRAGDAFAKNRHLDLGKPWDAEDLFIAALMLANKAVDDSPYPLSYWEAWTTVMNKKTLCTLERHFLMLIDYDIKVKEEELLRHYDGVMQYCIRERGGWHRLMDLLRSDAVERDDQPPPRQHPAPIGTGRPRGDAPQQPRAGPPSERRPEASSSARPYPEYRQAERPPSQYSRAQHPAAPPPSARHPPPEARAYEPPALPHERDDASAPRRPAPPAPWQAEARPPLPSYDHRVRRRSRSPTPRRPHLPAARSPYREAERYGRWDPYPRSDRRVRTSREHILDHDDDPRPRRSYGQPSRMPYDGDRYHRSRGHFEPAAACLPPLRELWRLQDDAPDYPNRYRMPSPVSCRRYDDPRWIREPSLPRFDDRHARYQR</sequence>
<dbReference type="CDD" id="cd20557">
    <property type="entry name" value="CYCLIN_ScPCL1-like"/>
    <property type="match status" value="1"/>
</dbReference>
<dbReference type="RefSeq" id="XP_047784568.1">
    <property type="nucleotide sequence ID" value="XM_047916445.1"/>
</dbReference>
<reference evidence="2 3" key="1">
    <citation type="journal article" date="2021" name="Environ. Microbiol.">
        <title>Gene family expansions and transcriptome signatures uncover fungal adaptations to wood decay.</title>
        <authorList>
            <person name="Hage H."/>
            <person name="Miyauchi S."/>
            <person name="Viragh M."/>
            <person name="Drula E."/>
            <person name="Min B."/>
            <person name="Chaduli D."/>
            <person name="Navarro D."/>
            <person name="Favel A."/>
            <person name="Norest M."/>
            <person name="Lesage-Meessen L."/>
            <person name="Balint B."/>
            <person name="Merenyi Z."/>
            <person name="de Eugenio L."/>
            <person name="Morin E."/>
            <person name="Martinez A.T."/>
            <person name="Baldrian P."/>
            <person name="Stursova M."/>
            <person name="Martinez M.J."/>
            <person name="Novotny C."/>
            <person name="Magnuson J.K."/>
            <person name="Spatafora J.W."/>
            <person name="Maurice S."/>
            <person name="Pangilinan J."/>
            <person name="Andreopoulos W."/>
            <person name="LaButti K."/>
            <person name="Hundley H."/>
            <person name="Na H."/>
            <person name="Kuo A."/>
            <person name="Barry K."/>
            <person name="Lipzen A."/>
            <person name="Henrissat B."/>
            <person name="Riley R."/>
            <person name="Ahrendt S."/>
            <person name="Nagy L.G."/>
            <person name="Grigoriev I.V."/>
            <person name="Martin F."/>
            <person name="Rosso M.N."/>
        </authorList>
    </citation>
    <scope>NUCLEOTIDE SEQUENCE [LARGE SCALE GENOMIC DNA]</scope>
    <source>
        <strain evidence="2 3">CIRM-BRFM 1785</strain>
    </source>
</reference>
<proteinExistence type="predicted"/>
<dbReference type="SUPFAM" id="SSF47954">
    <property type="entry name" value="Cyclin-like"/>
    <property type="match status" value="1"/>
</dbReference>
<gene>
    <name evidence="2" type="ORF">C8Q71DRAFT_12735</name>
</gene>
<dbReference type="InterPro" id="IPR036915">
    <property type="entry name" value="Cyclin-like_sf"/>
</dbReference>
<evidence type="ECO:0008006" key="4">
    <source>
        <dbReference type="Google" id="ProtNLM"/>
    </source>
</evidence>
<dbReference type="EMBL" id="JADCUA010000001">
    <property type="protein sequence ID" value="KAH9843758.1"/>
    <property type="molecule type" value="Genomic_DNA"/>
</dbReference>
<accession>A0ABQ8KXK0</accession>
<evidence type="ECO:0000256" key="1">
    <source>
        <dbReference type="SAM" id="MobiDB-lite"/>
    </source>
</evidence>
<organism evidence="2 3">
    <name type="scientific">Rhodofomes roseus</name>
    <dbReference type="NCBI Taxonomy" id="34475"/>
    <lineage>
        <taxon>Eukaryota</taxon>
        <taxon>Fungi</taxon>
        <taxon>Dikarya</taxon>
        <taxon>Basidiomycota</taxon>
        <taxon>Agaricomycotina</taxon>
        <taxon>Agaricomycetes</taxon>
        <taxon>Polyporales</taxon>
        <taxon>Rhodofomes</taxon>
    </lineage>
</organism>
<keyword evidence="3" id="KW-1185">Reference proteome</keyword>
<evidence type="ECO:0000313" key="2">
    <source>
        <dbReference type="EMBL" id="KAH9843758.1"/>
    </source>
</evidence>
<comment type="caution">
    <text evidence="2">The sequence shown here is derived from an EMBL/GenBank/DDBJ whole genome shotgun (WGS) entry which is preliminary data.</text>
</comment>
<dbReference type="Gene3D" id="1.10.472.10">
    <property type="entry name" value="Cyclin-like"/>
    <property type="match status" value="1"/>
</dbReference>